<accession>A0A250VVW0</accession>
<dbReference type="EMBL" id="BDQI01000047">
    <property type="protein sequence ID" value="GAX58209.1"/>
    <property type="molecule type" value="Genomic_DNA"/>
</dbReference>
<dbReference type="AlphaFoldDB" id="A0A250VVW0"/>
<reference evidence="2" key="1">
    <citation type="submission" date="2017-05" db="EMBL/GenBank/DDBJ databases">
        <title>Streptomyces olivochromogenes NBRC 3561 whole genome shotgun sequence.</title>
        <authorList>
            <person name="Dohra H."/>
            <person name="Kodani S."/>
        </authorList>
    </citation>
    <scope>NUCLEOTIDE SEQUENCE [LARGE SCALE GENOMIC DNA]</scope>
    <source>
        <strain evidence="2">NBRC 3561</strain>
    </source>
</reference>
<organism evidence="1 2">
    <name type="scientific">Streptomyces olivochromogenes</name>
    <dbReference type="NCBI Taxonomy" id="1963"/>
    <lineage>
        <taxon>Bacteria</taxon>
        <taxon>Bacillati</taxon>
        <taxon>Actinomycetota</taxon>
        <taxon>Actinomycetes</taxon>
        <taxon>Kitasatosporales</taxon>
        <taxon>Streptomycetaceae</taxon>
        <taxon>Streptomyces</taxon>
    </lineage>
</organism>
<comment type="caution">
    <text evidence="1">The sequence shown here is derived from an EMBL/GenBank/DDBJ whole genome shotgun (WGS) entry which is preliminary data.</text>
</comment>
<keyword evidence="2" id="KW-1185">Reference proteome</keyword>
<sequence length="179" mass="19351">MPLLPPIGAEIPCSALAINTPLQIRKKLVSVDFRGGWKHRVDVNPNDPINSVRLRLVGFKVTAELAALDDGGAEGGTITIEQSDVDVDAASLLKVTQQFPPRFECSLVMSPCTMTIDQPGSEPLVLSTKDTFTLISQLTQYPPRGDLSQLQKPVDFVELDKPDTVVATIQKFPVKSGGL</sequence>
<dbReference type="RefSeq" id="WP_235613993.1">
    <property type="nucleotide sequence ID" value="NZ_BDQI01000047.1"/>
</dbReference>
<proteinExistence type="predicted"/>
<protein>
    <submittedName>
        <fullName evidence="1">Uncharacterized protein</fullName>
    </submittedName>
</protein>
<evidence type="ECO:0000313" key="1">
    <source>
        <dbReference type="EMBL" id="GAX58209.1"/>
    </source>
</evidence>
<name>A0A250VVW0_STROL</name>
<evidence type="ECO:0000313" key="2">
    <source>
        <dbReference type="Proteomes" id="UP000217446"/>
    </source>
</evidence>
<dbReference type="Proteomes" id="UP000217446">
    <property type="component" value="Unassembled WGS sequence"/>
</dbReference>
<gene>
    <name evidence="1" type="ORF">SO3561_09780</name>
</gene>